<evidence type="ECO:0000256" key="7">
    <source>
        <dbReference type="PROSITE-ProRule" id="PRU10141"/>
    </source>
</evidence>
<keyword evidence="11" id="KW-1185">Reference proteome</keyword>
<proteinExistence type="predicted"/>
<evidence type="ECO:0000256" key="4">
    <source>
        <dbReference type="ARBA" id="ARBA00022741"/>
    </source>
</evidence>
<dbReference type="Pfam" id="PF00069">
    <property type="entry name" value="Pkinase"/>
    <property type="match status" value="1"/>
</dbReference>
<keyword evidence="5 10" id="KW-0418">Kinase</keyword>
<evidence type="ECO:0000256" key="3">
    <source>
        <dbReference type="ARBA" id="ARBA00022679"/>
    </source>
</evidence>
<dbReference type="InterPro" id="IPR042095">
    <property type="entry name" value="SUMF_sf"/>
</dbReference>
<organism evidence="10 11">
    <name type="scientific">Maioricimonas rarisocia</name>
    <dbReference type="NCBI Taxonomy" id="2528026"/>
    <lineage>
        <taxon>Bacteria</taxon>
        <taxon>Pseudomonadati</taxon>
        <taxon>Planctomycetota</taxon>
        <taxon>Planctomycetia</taxon>
        <taxon>Planctomycetales</taxon>
        <taxon>Planctomycetaceae</taxon>
        <taxon>Maioricimonas</taxon>
    </lineage>
</organism>
<dbReference type="GO" id="GO:0004674">
    <property type="term" value="F:protein serine/threonine kinase activity"/>
    <property type="evidence" value="ECO:0007669"/>
    <property type="project" value="UniProtKB-KW"/>
</dbReference>
<dbReference type="EC" id="2.7.11.1" evidence="1"/>
<dbReference type="InterPro" id="IPR008271">
    <property type="entry name" value="Ser/Thr_kinase_AS"/>
</dbReference>
<dbReference type="Gene3D" id="3.30.200.20">
    <property type="entry name" value="Phosphorylase Kinase, domain 1"/>
    <property type="match status" value="1"/>
</dbReference>
<dbReference type="SUPFAM" id="SSF56112">
    <property type="entry name" value="Protein kinase-like (PK-like)"/>
    <property type="match status" value="1"/>
</dbReference>
<dbReference type="PANTHER" id="PTHR43289:SF6">
    <property type="entry name" value="SERINE_THREONINE-PROTEIN KINASE NEKL-3"/>
    <property type="match status" value="1"/>
</dbReference>
<dbReference type="PROSITE" id="PS00107">
    <property type="entry name" value="PROTEIN_KINASE_ATP"/>
    <property type="match status" value="1"/>
</dbReference>
<dbReference type="EMBL" id="CP036275">
    <property type="protein sequence ID" value="QDU37672.1"/>
    <property type="molecule type" value="Genomic_DNA"/>
</dbReference>
<dbReference type="SUPFAM" id="SSF56436">
    <property type="entry name" value="C-type lectin-like"/>
    <property type="match status" value="1"/>
</dbReference>
<evidence type="ECO:0000256" key="5">
    <source>
        <dbReference type="ARBA" id="ARBA00022777"/>
    </source>
</evidence>
<dbReference type="Gene3D" id="1.10.510.10">
    <property type="entry name" value="Transferase(Phosphotransferase) domain 1"/>
    <property type="match status" value="1"/>
</dbReference>
<name>A0A517Z5A3_9PLAN</name>
<reference evidence="10 11" key="1">
    <citation type="submission" date="2019-02" db="EMBL/GenBank/DDBJ databases">
        <title>Deep-cultivation of Planctomycetes and their phenomic and genomic characterization uncovers novel biology.</title>
        <authorList>
            <person name="Wiegand S."/>
            <person name="Jogler M."/>
            <person name="Boedeker C."/>
            <person name="Pinto D."/>
            <person name="Vollmers J."/>
            <person name="Rivas-Marin E."/>
            <person name="Kohn T."/>
            <person name="Peeters S.H."/>
            <person name="Heuer A."/>
            <person name="Rast P."/>
            <person name="Oberbeckmann S."/>
            <person name="Bunk B."/>
            <person name="Jeske O."/>
            <person name="Meyerdierks A."/>
            <person name="Storesund J.E."/>
            <person name="Kallscheuer N."/>
            <person name="Luecker S."/>
            <person name="Lage O.M."/>
            <person name="Pohl T."/>
            <person name="Merkel B.J."/>
            <person name="Hornburger P."/>
            <person name="Mueller R.-W."/>
            <person name="Bruemmer F."/>
            <person name="Labrenz M."/>
            <person name="Spormann A.M."/>
            <person name="Op den Camp H."/>
            <person name="Overmann J."/>
            <person name="Amann R."/>
            <person name="Jetten M.S.M."/>
            <person name="Mascher T."/>
            <person name="Medema M.H."/>
            <person name="Devos D.P."/>
            <person name="Kaster A.-K."/>
            <person name="Ovreas L."/>
            <person name="Rohde M."/>
            <person name="Galperin M.Y."/>
            <person name="Jogler C."/>
        </authorList>
    </citation>
    <scope>NUCLEOTIDE SEQUENCE [LARGE SCALE GENOMIC DNA]</scope>
    <source>
        <strain evidence="10 11">Mal4</strain>
    </source>
</reference>
<accession>A0A517Z5A3</accession>
<dbReference type="Pfam" id="PF03781">
    <property type="entry name" value="FGE-sulfatase"/>
    <property type="match status" value="1"/>
</dbReference>
<dbReference type="SMART" id="SM00220">
    <property type="entry name" value="S_TKc"/>
    <property type="match status" value="1"/>
</dbReference>
<evidence type="ECO:0000256" key="1">
    <source>
        <dbReference type="ARBA" id="ARBA00012513"/>
    </source>
</evidence>
<keyword evidence="2" id="KW-0723">Serine/threonine-protein kinase</keyword>
<dbReference type="InterPro" id="IPR005532">
    <property type="entry name" value="SUMF_dom"/>
</dbReference>
<dbReference type="CDD" id="cd14014">
    <property type="entry name" value="STKc_PknB_like"/>
    <property type="match status" value="1"/>
</dbReference>
<feature type="region of interest" description="Disordered" evidence="8">
    <location>
        <begin position="719"/>
        <end position="748"/>
    </location>
</feature>
<dbReference type="PANTHER" id="PTHR43289">
    <property type="entry name" value="MITOGEN-ACTIVATED PROTEIN KINASE KINASE KINASE 20-RELATED"/>
    <property type="match status" value="1"/>
</dbReference>
<evidence type="ECO:0000259" key="9">
    <source>
        <dbReference type="PROSITE" id="PS50011"/>
    </source>
</evidence>
<dbReference type="KEGG" id="mri:Mal4_19880"/>
<dbReference type="PROSITE" id="PS50011">
    <property type="entry name" value="PROTEIN_KINASE_DOM"/>
    <property type="match status" value="1"/>
</dbReference>
<dbReference type="Proteomes" id="UP000320496">
    <property type="component" value="Chromosome"/>
</dbReference>
<keyword evidence="3 10" id="KW-0808">Transferase</keyword>
<dbReference type="OrthoDB" id="6111975at2"/>
<dbReference type="InterPro" id="IPR000719">
    <property type="entry name" value="Prot_kinase_dom"/>
</dbReference>
<sequence length="748" mass="82604">MQTECPSCGVTLNLGDVDSETEVACPSCGWELADPDETQVIPSQPVGFSHFRLVDRVGHGKFGDVWLAYDTRLQREVALKLPRNIDFDGRTRAMFLREARTAARLEHPSIVPVFEVGEEDGQIFIASQFVRGMTLRDRMTQLPYSHREAARLLAVIADAMDYAHARGIVHRDLKPNNILVSYDGSPYIADFGLAKSLMSDGTATLDGTVLGTPAYMSPEQAAGQSRAADQRSDIFSLGVILYEMLTGSRPFSGSSDLALLQQIRHVTPLPPRRRDRSVPRDLETICMRAIEKSPEKRYQSAGELSADLQRFLAGEPIRARRVTRVERTWRWMCRNRRLSAALMGLMAATASLVAMTVSENEAGPSRLNPVALQAAKPVPVQLTTEPAGAQVVIYPIDWRTRQPDPAAAIRPEAVTPLELEMPPGSYLVVAALPDGRFHEVYRTVPDDRTALAPYAHQRWKQLADHSVRLPEITIPDLWVVDELVPLEGDPEFQVGVPGRDDLPPHTRRVEPFYLASTEVTIGEFFETPVGSPPKWLTTVEGVRSVLGGIASIDELDDVELAGMLHNLEESILADFPITGLFPHQMIAWAEKRGLRLPTEFEYEYAASNAGKTRFPWGDACRNEGRWRLQPVGMRPLDRTIVNGGVLLDLFSNAAEFTQSPPVHYPSSTHSISAAEVPGFVVRGGPLDRPVTRSSDSFETLGVRVRRGVAERPPVRTGVGFRCAKSRSPRLSLPAAANASKPADDVNQR</sequence>
<dbReference type="PROSITE" id="PS00108">
    <property type="entry name" value="PROTEIN_KINASE_ST"/>
    <property type="match status" value="1"/>
</dbReference>
<evidence type="ECO:0000256" key="6">
    <source>
        <dbReference type="ARBA" id="ARBA00022840"/>
    </source>
</evidence>
<keyword evidence="4 7" id="KW-0547">Nucleotide-binding</keyword>
<keyword evidence="6 7" id="KW-0067">ATP-binding</keyword>
<dbReference type="Gene3D" id="3.90.1580.10">
    <property type="entry name" value="paralog of FGE (formylglycine-generating enzyme)"/>
    <property type="match status" value="1"/>
</dbReference>
<dbReference type="InterPro" id="IPR017441">
    <property type="entry name" value="Protein_kinase_ATP_BS"/>
</dbReference>
<dbReference type="AlphaFoldDB" id="A0A517Z5A3"/>
<gene>
    <name evidence="10" type="primary">pknB_14</name>
    <name evidence="10" type="ORF">Mal4_19880</name>
</gene>
<dbReference type="InterPro" id="IPR011009">
    <property type="entry name" value="Kinase-like_dom_sf"/>
</dbReference>
<dbReference type="FunFam" id="1.10.510.10:FF:000021">
    <property type="entry name" value="Serine/threonine protein kinase"/>
    <property type="match status" value="1"/>
</dbReference>
<dbReference type="RefSeq" id="WP_145368672.1">
    <property type="nucleotide sequence ID" value="NZ_CP036275.1"/>
</dbReference>
<evidence type="ECO:0000256" key="2">
    <source>
        <dbReference type="ARBA" id="ARBA00022527"/>
    </source>
</evidence>
<feature type="binding site" evidence="7">
    <location>
        <position position="80"/>
    </location>
    <ligand>
        <name>ATP</name>
        <dbReference type="ChEBI" id="CHEBI:30616"/>
    </ligand>
</feature>
<evidence type="ECO:0000313" key="11">
    <source>
        <dbReference type="Proteomes" id="UP000320496"/>
    </source>
</evidence>
<feature type="domain" description="Protein kinase" evidence="9">
    <location>
        <begin position="51"/>
        <end position="312"/>
    </location>
</feature>
<protein>
    <recommendedName>
        <fullName evidence="1">non-specific serine/threonine protein kinase</fullName>
        <ecNumber evidence="1">2.7.11.1</ecNumber>
    </recommendedName>
</protein>
<evidence type="ECO:0000313" key="10">
    <source>
        <dbReference type="EMBL" id="QDU37672.1"/>
    </source>
</evidence>
<dbReference type="GO" id="GO:0005524">
    <property type="term" value="F:ATP binding"/>
    <property type="evidence" value="ECO:0007669"/>
    <property type="project" value="UniProtKB-UniRule"/>
</dbReference>
<dbReference type="InterPro" id="IPR016187">
    <property type="entry name" value="CTDL_fold"/>
</dbReference>
<evidence type="ECO:0000256" key="8">
    <source>
        <dbReference type="SAM" id="MobiDB-lite"/>
    </source>
</evidence>